<dbReference type="NCBIfam" id="TIGR02937">
    <property type="entry name" value="sigma70-ECF"/>
    <property type="match status" value="1"/>
</dbReference>
<feature type="domain" description="RNA polymerase sigma factor 70 region 4 type 2" evidence="7">
    <location>
        <begin position="105"/>
        <end position="155"/>
    </location>
</feature>
<reference evidence="8" key="2">
    <citation type="submission" date="2023-01" db="EMBL/GenBank/DDBJ databases">
        <authorList>
            <person name="Sun Q."/>
            <person name="Evtushenko L."/>
        </authorList>
    </citation>
    <scope>NUCLEOTIDE SEQUENCE</scope>
    <source>
        <strain evidence="8">VKM Ac-1321</strain>
    </source>
</reference>
<proteinExistence type="inferred from homology"/>
<dbReference type="PANTHER" id="PTHR43133">
    <property type="entry name" value="RNA POLYMERASE ECF-TYPE SIGMA FACTO"/>
    <property type="match status" value="1"/>
</dbReference>
<evidence type="ECO:0000259" key="6">
    <source>
        <dbReference type="Pfam" id="PF04542"/>
    </source>
</evidence>
<evidence type="ECO:0000256" key="3">
    <source>
        <dbReference type="ARBA" id="ARBA00023082"/>
    </source>
</evidence>
<evidence type="ECO:0000259" key="7">
    <source>
        <dbReference type="Pfam" id="PF08281"/>
    </source>
</evidence>
<dbReference type="Pfam" id="PF08281">
    <property type="entry name" value="Sigma70_r4_2"/>
    <property type="match status" value="1"/>
</dbReference>
<dbReference type="InterPro" id="IPR013324">
    <property type="entry name" value="RNA_pol_sigma_r3/r4-like"/>
</dbReference>
<dbReference type="CDD" id="cd06171">
    <property type="entry name" value="Sigma70_r4"/>
    <property type="match status" value="1"/>
</dbReference>
<comment type="caution">
    <text evidence="8">The sequence shown here is derived from an EMBL/GenBank/DDBJ whole genome shotgun (WGS) entry which is preliminary data.</text>
</comment>
<evidence type="ECO:0000313" key="8">
    <source>
        <dbReference type="EMBL" id="GLL08143.1"/>
    </source>
</evidence>
<dbReference type="InterPro" id="IPR013325">
    <property type="entry name" value="RNA_pol_sigma_r2"/>
</dbReference>
<dbReference type="GO" id="GO:0003677">
    <property type="term" value="F:DNA binding"/>
    <property type="evidence" value="ECO:0007669"/>
    <property type="project" value="UniProtKB-KW"/>
</dbReference>
<evidence type="ECO:0000256" key="2">
    <source>
        <dbReference type="ARBA" id="ARBA00023015"/>
    </source>
</evidence>
<dbReference type="NCBIfam" id="TIGR02983">
    <property type="entry name" value="SigE-fam_strep"/>
    <property type="match status" value="1"/>
</dbReference>
<gene>
    <name evidence="8" type="primary">rpoE_38</name>
    <name evidence="8" type="ORF">GCM10017581_099030</name>
</gene>
<dbReference type="InterPro" id="IPR014284">
    <property type="entry name" value="RNA_pol_sigma-70_dom"/>
</dbReference>
<dbReference type="Pfam" id="PF04542">
    <property type="entry name" value="Sigma70_r2"/>
    <property type="match status" value="1"/>
</dbReference>
<sequence>MVVRDDHEREYVEYLRARMPGLRRLAYLLTGDFDRADDVVQTTATSLYVKWRQVRAAGNIDAYVRKMVVHTFLSEQRRSWARTWLTDRLPDRAAAEPPTDDALVVRDALRRLAPRQQAVLVLRFLCDLPVDETAAALGCAAGTVKSQTADGLAALRRILGPSAAATFGGGTR</sequence>
<dbReference type="AlphaFoldDB" id="A0A9W6NT42"/>
<reference evidence="8" key="1">
    <citation type="journal article" date="2014" name="Int. J. Syst. Evol. Microbiol.">
        <title>Complete genome sequence of Corynebacterium casei LMG S-19264T (=DSM 44701T), isolated from a smear-ripened cheese.</title>
        <authorList>
            <consortium name="US DOE Joint Genome Institute (JGI-PGF)"/>
            <person name="Walter F."/>
            <person name="Albersmeier A."/>
            <person name="Kalinowski J."/>
            <person name="Ruckert C."/>
        </authorList>
    </citation>
    <scope>NUCLEOTIDE SEQUENCE</scope>
    <source>
        <strain evidence="8">VKM Ac-1321</strain>
    </source>
</reference>
<dbReference type="Gene3D" id="1.10.1740.10">
    <property type="match status" value="1"/>
</dbReference>
<dbReference type="InterPro" id="IPR039425">
    <property type="entry name" value="RNA_pol_sigma-70-like"/>
</dbReference>
<dbReference type="GO" id="GO:0006352">
    <property type="term" value="P:DNA-templated transcription initiation"/>
    <property type="evidence" value="ECO:0007669"/>
    <property type="project" value="InterPro"/>
</dbReference>
<evidence type="ECO:0000256" key="4">
    <source>
        <dbReference type="ARBA" id="ARBA00023125"/>
    </source>
</evidence>
<keyword evidence="5" id="KW-0804">Transcription</keyword>
<comment type="similarity">
    <text evidence="1">Belongs to the sigma-70 factor family. ECF subfamily.</text>
</comment>
<dbReference type="InterPro" id="IPR013249">
    <property type="entry name" value="RNA_pol_sigma70_r4_t2"/>
</dbReference>
<dbReference type="Proteomes" id="UP001143480">
    <property type="component" value="Unassembled WGS sequence"/>
</dbReference>
<keyword evidence="9" id="KW-1185">Reference proteome</keyword>
<evidence type="ECO:0000256" key="5">
    <source>
        <dbReference type="ARBA" id="ARBA00023163"/>
    </source>
</evidence>
<keyword evidence="3" id="KW-0731">Sigma factor</keyword>
<dbReference type="GO" id="GO:0016987">
    <property type="term" value="F:sigma factor activity"/>
    <property type="evidence" value="ECO:0007669"/>
    <property type="project" value="UniProtKB-KW"/>
</dbReference>
<dbReference type="EMBL" id="BSFP01000128">
    <property type="protein sequence ID" value="GLL08143.1"/>
    <property type="molecule type" value="Genomic_DNA"/>
</dbReference>
<organism evidence="8 9">
    <name type="scientific">Dactylosporangium matsuzakiense</name>
    <dbReference type="NCBI Taxonomy" id="53360"/>
    <lineage>
        <taxon>Bacteria</taxon>
        <taxon>Bacillati</taxon>
        <taxon>Actinomycetota</taxon>
        <taxon>Actinomycetes</taxon>
        <taxon>Micromonosporales</taxon>
        <taxon>Micromonosporaceae</taxon>
        <taxon>Dactylosporangium</taxon>
    </lineage>
</organism>
<keyword evidence="2" id="KW-0805">Transcription regulation</keyword>
<evidence type="ECO:0000313" key="9">
    <source>
        <dbReference type="Proteomes" id="UP001143480"/>
    </source>
</evidence>
<accession>A0A9W6NT42</accession>
<dbReference type="SUPFAM" id="SSF88659">
    <property type="entry name" value="Sigma3 and sigma4 domains of RNA polymerase sigma factors"/>
    <property type="match status" value="1"/>
</dbReference>
<name>A0A9W6NT42_9ACTN</name>
<dbReference type="InterPro" id="IPR036388">
    <property type="entry name" value="WH-like_DNA-bd_sf"/>
</dbReference>
<evidence type="ECO:0000256" key="1">
    <source>
        <dbReference type="ARBA" id="ARBA00010641"/>
    </source>
</evidence>
<keyword evidence="4" id="KW-0238">DNA-binding</keyword>
<dbReference type="Gene3D" id="1.10.10.10">
    <property type="entry name" value="Winged helix-like DNA-binding domain superfamily/Winged helix DNA-binding domain"/>
    <property type="match status" value="1"/>
</dbReference>
<dbReference type="SUPFAM" id="SSF88946">
    <property type="entry name" value="Sigma2 domain of RNA polymerase sigma factors"/>
    <property type="match status" value="1"/>
</dbReference>
<dbReference type="PANTHER" id="PTHR43133:SF50">
    <property type="entry name" value="ECF RNA POLYMERASE SIGMA FACTOR SIGM"/>
    <property type="match status" value="1"/>
</dbReference>
<dbReference type="InterPro" id="IPR007627">
    <property type="entry name" value="RNA_pol_sigma70_r2"/>
</dbReference>
<dbReference type="InterPro" id="IPR014325">
    <property type="entry name" value="RNA_pol_sigma-E_actinobac"/>
</dbReference>
<feature type="domain" description="RNA polymerase sigma-70 region 2" evidence="6">
    <location>
        <begin position="18"/>
        <end position="80"/>
    </location>
</feature>
<protein>
    <submittedName>
        <fullName evidence="8">RNA polymerase sigma24 factor</fullName>
    </submittedName>
</protein>